<evidence type="ECO:0000259" key="3">
    <source>
        <dbReference type="Pfam" id="PF08386"/>
    </source>
</evidence>
<dbReference type="GO" id="GO:0016787">
    <property type="term" value="F:hydrolase activity"/>
    <property type="evidence" value="ECO:0007669"/>
    <property type="project" value="UniProtKB-KW"/>
</dbReference>
<keyword evidence="5" id="KW-1185">Reference proteome</keyword>
<dbReference type="Gene3D" id="3.40.50.1820">
    <property type="entry name" value="alpha/beta hydrolase"/>
    <property type="match status" value="1"/>
</dbReference>
<reference evidence="4 5" key="1">
    <citation type="journal article" date="2021" name="Front. Microbiol.">
        <title>Aerobic Denitrification and Heterotrophic Sulfur Oxidation in the Genus Halomonas Revealed by Six Novel Species Characterizations and Genome-Based Analysis.</title>
        <authorList>
            <person name="Wang L."/>
            <person name="Shao Z."/>
        </authorList>
    </citation>
    <scope>NUCLEOTIDE SEQUENCE [LARGE SCALE GENOMIC DNA]</scope>
    <source>
        <strain evidence="4 5">MCCC 1A11036</strain>
    </source>
</reference>
<dbReference type="Pfam" id="PF08386">
    <property type="entry name" value="Abhydrolase_4"/>
    <property type="match status" value="1"/>
</dbReference>
<proteinExistence type="predicted"/>
<dbReference type="Proteomes" id="UP001320122">
    <property type="component" value="Unassembled WGS sequence"/>
</dbReference>
<dbReference type="EMBL" id="JABFTT010000005">
    <property type="protein sequence ID" value="MCE8019988.1"/>
    <property type="molecule type" value="Genomic_DNA"/>
</dbReference>
<dbReference type="InterPro" id="IPR050266">
    <property type="entry name" value="AB_hydrolase_sf"/>
</dbReference>
<dbReference type="PANTHER" id="PTHR43798:SF31">
    <property type="entry name" value="AB HYDROLASE SUPERFAMILY PROTEIN YCLE"/>
    <property type="match status" value="1"/>
</dbReference>
<protein>
    <submittedName>
        <fullName evidence="4">Alpha/beta hydrolase</fullName>
    </submittedName>
</protein>
<feature type="domain" description="Peptidase S33 tripeptidyl aminopeptidase-like C-terminal" evidence="3">
    <location>
        <begin position="246"/>
        <end position="314"/>
    </location>
</feature>
<dbReference type="SUPFAM" id="SSF53474">
    <property type="entry name" value="alpha/beta-Hydrolases"/>
    <property type="match status" value="1"/>
</dbReference>
<name>A0ABS9AE55_9GAMM</name>
<gene>
    <name evidence="4" type="ORF">HOP51_07655</name>
</gene>
<comment type="caution">
    <text evidence="4">The sequence shown here is derived from an EMBL/GenBank/DDBJ whole genome shotgun (WGS) entry which is preliminary data.</text>
</comment>
<dbReference type="InterPro" id="IPR000073">
    <property type="entry name" value="AB_hydrolase_1"/>
</dbReference>
<evidence type="ECO:0000313" key="5">
    <source>
        <dbReference type="Proteomes" id="UP001320122"/>
    </source>
</evidence>
<dbReference type="InterPro" id="IPR013595">
    <property type="entry name" value="Pept_S33_TAP-like_C"/>
</dbReference>
<feature type="domain" description="AB hydrolase-1" evidence="2">
    <location>
        <begin position="96"/>
        <end position="210"/>
    </location>
</feature>
<evidence type="ECO:0000313" key="4">
    <source>
        <dbReference type="EMBL" id="MCE8019988.1"/>
    </source>
</evidence>
<evidence type="ECO:0000259" key="2">
    <source>
        <dbReference type="Pfam" id="PF00561"/>
    </source>
</evidence>
<dbReference type="PANTHER" id="PTHR43798">
    <property type="entry name" value="MONOACYLGLYCEROL LIPASE"/>
    <property type="match status" value="1"/>
</dbReference>
<dbReference type="PRINTS" id="PR00111">
    <property type="entry name" value="ABHYDROLASE"/>
</dbReference>
<keyword evidence="1 4" id="KW-0378">Hydrolase</keyword>
<accession>A0ABS9AE55</accession>
<dbReference type="Pfam" id="PF00561">
    <property type="entry name" value="Abhydrolase_1"/>
    <property type="match status" value="1"/>
</dbReference>
<dbReference type="InterPro" id="IPR029058">
    <property type="entry name" value="AB_hydrolase_fold"/>
</dbReference>
<sequence length="318" mass="35198">MTTPNDDRETSRDDAVTGRVGLASKSRRRFLWLVGVGGMTLSLTGCGDNDAGLLAPDFPPFDEWLDRGPLEPQRTLVRGVSLHALVATGAAPANAPPLVLIHGSGLSGRYMIPTARELARDFPVYVPDIPGYGDSDDPGKVLNIPQMSNWLVAWMEAIGLERASFLGNSFGCQVIVDLAMRYPERVDRLILQGPTTPPDERSTFWQFIRWRQNEPYNPEMLGEVTAPEYGKAGLWRMIRSYVFQVTDPVEEKVRKVEAPTLVIRGEHDPITHQAFAEMLARRLPHGELLILPDVAHTLVFTAPLALADATRAFMEESA</sequence>
<organism evidence="4 5">
    <name type="scientific">Billgrantia zhangzhouensis</name>
    <dbReference type="NCBI Taxonomy" id="2733481"/>
    <lineage>
        <taxon>Bacteria</taxon>
        <taxon>Pseudomonadati</taxon>
        <taxon>Pseudomonadota</taxon>
        <taxon>Gammaproteobacteria</taxon>
        <taxon>Oceanospirillales</taxon>
        <taxon>Halomonadaceae</taxon>
        <taxon>Billgrantia</taxon>
    </lineage>
</organism>
<dbReference type="RefSeq" id="WP_234273363.1">
    <property type="nucleotide sequence ID" value="NZ_JABFTT010000005.1"/>
</dbReference>
<evidence type="ECO:0000256" key="1">
    <source>
        <dbReference type="ARBA" id="ARBA00022801"/>
    </source>
</evidence>